<evidence type="ECO:0000256" key="1">
    <source>
        <dbReference type="SAM" id="MobiDB-lite"/>
    </source>
</evidence>
<name>A0AA35JQ56_9SAUR</name>
<organism evidence="2 3">
    <name type="scientific">Podarcis lilfordi</name>
    <name type="common">Lilford's wall lizard</name>
    <dbReference type="NCBI Taxonomy" id="74358"/>
    <lineage>
        <taxon>Eukaryota</taxon>
        <taxon>Metazoa</taxon>
        <taxon>Chordata</taxon>
        <taxon>Craniata</taxon>
        <taxon>Vertebrata</taxon>
        <taxon>Euteleostomi</taxon>
        <taxon>Lepidosauria</taxon>
        <taxon>Squamata</taxon>
        <taxon>Bifurcata</taxon>
        <taxon>Unidentata</taxon>
        <taxon>Episquamata</taxon>
        <taxon>Laterata</taxon>
        <taxon>Lacertibaenia</taxon>
        <taxon>Lacertidae</taxon>
        <taxon>Podarcis</taxon>
    </lineage>
</organism>
<sequence>MQMFQHQAVIVLCECAITELTPQVEIPRVFMSSQTWHSPVETVHIVSCLETSSEVKSSDEYSCVNLVTALSDAAEENLKKKFESRRYSHCGNFTQGTVLLSGLLNSRRKEQPAHTHVSNFQKHPPPLNKMSHTV</sequence>
<dbReference type="Proteomes" id="UP001178461">
    <property type="component" value="Chromosome 1"/>
</dbReference>
<proteinExistence type="predicted"/>
<gene>
    <name evidence="2" type="ORF">PODLI_1B011493</name>
</gene>
<evidence type="ECO:0000313" key="3">
    <source>
        <dbReference type="Proteomes" id="UP001178461"/>
    </source>
</evidence>
<dbReference type="EMBL" id="OX395126">
    <property type="protein sequence ID" value="CAI5762703.1"/>
    <property type="molecule type" value="Genomic_DNA"/>
</dbReference>
<accession>A0AA35JQ56</accession>
<keyword evidence="3" id="KW-1185">Reference proteome</keyword>
<dbReference type="AlphaFoldDB" id="A0AA35JQ56"/>
<reference evidence="2" key="1">
    <citation type="submission" date="2022-12" db="EMBL/GenBank/DDBJ databases">
        <authorList>
            <person name="Alioto T."/>
            <person name="Alioto T."/>
            <person name="Gomez Garrido J."/>
        </authorList>
    </citation>
    <scope>NUCLEOTIDE SEQUENCE</scope>
</reference>
<evidence type="ECO:0000313" key="2">
    <source>
        <dbReference type="EMBL" id="CAI5762703.1"/>
    </source>
</evidence>
<protein>
    <submittedName>
        <fullName evidence="2">Uncharacterized protein</fullName>
    </submittedName>
</protein>
<feature type="region of interest" description="Disordered" evidence="1">
    <location>
        <begin position="111"/>
        <end position="134"/>
    </location>
</feature>